<dbReference type="AlphaFoldDB" id="A0A511DP01"/>
<keyword evidence="2" id="KW-1185">Reference proteome</keyword>
<proteinExistence type="predicted"/>
<evidence type="ECO:0000313" key="1">
    <source>
        <dbReference type="EMBL" id="GEL25524.1"/>
    </source>
</evidence>
<protein>
    <recommendedName>
        <fullName evidence="3">Pyrrolo-quinoline quinone</fullName>
    </recommendedName>
</protein>
<dbReference type="SUPFAM" id="SSF50998">
    <property type="entry name" value="Quinoprotein alcohol dehydrogenase-like"/>
    <property type="match status" value="1"/>
</dbReference>
<evidence type="ECO:0000313" key="2">
    <source>
        <dbReference type="Proteomes" id="UP000321685"/>
    </source>
</evidence>
<gene>
    <name evidence="1" type="ORF">PSU4_44780</name>
</gene>
<dbReference type="InterPro" id="IPR011047">
    <property type="entry name" value="Quinoprotein_ADH-like_sf"/>
</dbReference>
<name>A0A511DP01_9PSEU</name>
<reference evidence="1 2" key="1">
    <citation type="submission" date="2019-07" db="EMBL/GenBank/DDBJ databases">
        <title>Whole genome shotgun sequence of Pseudonocardia sulfidoxydans NBRC 16205.</title>
        <authorList>
            <person name="Hosoyama A."/>
            <person name="Uohara A."/>
            <person name="Ohji S."/>
            <person name="Ichikawa N."/>
        </authorList>
    </citation>
    <scope>NUCLEOTIDE SEQUENCE [LARGE SCALE GENOMIC DNA]</scope>
    <source>
        <strain evidence="1 2">NBRC 16205</strain>
    </source>
</reference>
<evidence type="ECO:0008006" key="3">
    <source>
        <dbReference type="Google" id="ProtNLM"/>
    </source>
</evidence>
<comment type="caution">
    <text evidence="1">The sequence shown here is derived from an EMBL/GenBank/DDBJ whole genome shotgun (WGS) entry which is preliminary data.</text>
</comment>
<dbReference type="EMBL" id="BJVJ01000056">
    <property type="protein sequence ID" value="GEL25524.1"/>
    <property type="molecule type" value="Genomic_DNA"/>
</dbReference>
<accession>A0A511DP01</accession>
<dbReference type="Proteomes" id="UP000321685">
    <property type="component" value="Unassembled WGS sequence"/>
</dbReference>
<sequence>MVVAVVLAVALVAGGVLFWRTSAAATTRSVTAPTGSFPPPPLSQTSPPAAFAETWRAASQGTPVPLVAGPAVVTAADGEVAGRDAATGDIHWSYTRDDTICTAATGFGQVMALYRNGSGDACSELTVLVPATGARRVYSNPKALPGTRLLDSGTLVALTGSRYLQVLRSDLVKTTEFGTVDTPDQPGRQPYPDCSLDSFAITQGRLAILERCPGEDQDRLTVIAPDGGSDATSPEVVFSALQPGAHGQVVAAAGDRVAVARPGPARLEVVDGQGGVLSATPLAVPDADLAAPPPGGVAATTSDDRRIYWWTGSATVALGRADLQPVWTLPGTQGPGVRYGDAVLVPVPGGLAVVDPVTGAVPRTIAVDRGGFAGAVQPAVAGSVLLEQRGPDLVALRPA</sequence>
<organism evidence="1 2">
    <name type="scientific">Pseudonocardia sulfidoxydans NBRC 16205</name>
    <dbReference type="NCBI Taxonomy" id="1223511"/>
    <lineage>
        <taxon>Bacteria</taxon>
        <taxon>Bacillati</taxon>
        <taxon>Actinomycetota</taxon>
        <taxon>Actinomycetes</taxon>
        <taxon>Pseudonocardiales</taxon>
        <taxon>Pseudonocardiaceae</taxon>
        <taxon>Pseudonocardia</taxon>
    </lineage>
</organism>